<protein>
    <submittedName>
        <fullName evidence="1">Uncharacterized protein</fullName>
    </submittedName>
</protein>
<gene>
    <name evidence="1" type="ORF">EV385_5460</name>
</gene>
<keyword evidence="2" id="KW-1185">Reference proteome</keyword>
<dbReference type="AlphaFoldDB" id="A0A4Q7ZRU2"/>
<name>A0A4Q7ZRU2_9ACTN</name>
<accession>A0A4Q7ZRU2</accession>
<evidence type="ECO:0000313" key="2">
    <source>
        <dbReference type="Proteomes" id="UP000292564"/>
    </source>
</evidence>
<organism evidence="1 2">
    <name type="scientific">Krasilnikovia cinnamomea</name>
    <dbReference type="NCBI Taxonomy" id="349313"/>
    <lineage>
        <taxon>Bacteria</taxon>
        <taxon>Bacillati</taxon>
        <taxon>Actinomycetota</taxon>
        <taxon>Actinomycetes</taxon>
        <taxon>Micromonosporales</taxon>
        <taxon>Micromonosporaceae</taxon>
        <taxon>Krasilnikovia</taxon>
    </lineage>
</organism>
<evidence type="ECO:0000313" key="1">
    <source>
        <dbReference type="EMBL" id="RZU53531.1"/>
    </source>
</evidence>
<dbReference type="EMBL" id="SHKY01000001">
    <property type="protein sequence ID" value="RZU53531.1"/>
    <property type="molecule type" value="Genomic_DNA"/>
</dbReference>
<dbReference type="Proteomes" id="UP000292564">
    <property type="component" value="Unassembled WGS sequence"/>
</dbReference>
<dbReference type="Pfam" id="PF20242">
    <property type="entry name" value="Emfourin"/>
    <property type="match status" value="1"/>
</dbReference>
<comment type="caution">
    <text evidence="1">The sequence shown here is derived from an EMBL/GenBank/DDBJ whole genome shotgun (WGS) entry which is preliminary data.</text>
</comment>
<sequence>MSTILHTINRHLFTLLAVVAMTLGLAVIGGPASAAAISASQVTLIRTGGFAGVHDCYVVDSTTVHADTPRLMQLVSSWQFRRLDATYPASTQGADRFVYTVVVRYGHRWTKTVHTIEGADAPAVLWQTISLTQQISLDVSSTPAR</sequence>
<proteinExistence type="predicted"/>
<reference evidence="1 2" key="1">
    <citation type="submission" date="2019-02" db="EMBL/GenBank/DDBJ databases">
        <title>Sequencing the genomes of 1000 actinobacteria strains.</title>
        <authorList>
            <person name="Klenk H.-P."/>
        </authorList>
    </citation>
    <scope>NUCLEOTIDE SEQUENCE [LARGE SCALE GENOMIC DNA]</scope>
    <source>
        <strain evidence="1 2">DSM 45162</strain>
    </source>
</reference>
<dbReference type="InterPro" id="IPR049457">
    <property type="entry name" value="Emfourin"/>
</dbReference>